<evidence type="ECO:0000256" key="2">
    <source>
        <dbReference type="ARBA" id="ARBA00022741"/>
    </source>
</evidence>
<dbReference type="EC" id="6.3.3.2" evidence="4"/>
<keyword evidence="5" id="KW-0436">Ligase</keyword>
<dbReference type="NCBIfam" id="TIGR02727">
    <property type="entry name" value="MTHFS_bact"/>
    <property type="match status" value="1"/>
</dbReference>
<dbReference type="InterPro" id="IPR024185">
    <property type="entry name" value="FTHF_cligase-like_sf"/>
</dbReference>
<organism evidence="5 6">
    <name type="scientific">Sphingopyxis jiangsuensis</name>
    <dbReference type="NCBI Taxonomy" id="2871171"/>
    <lineage>
        <taxon>Bacteria</taxon>
        <taxon>Pseudomonadati</taxon>
        <taxon>Pseudomonadota</taxon>
        <taxon>Alphaproteobacteria</taxon>
        <taxon>Sphingomonadales</taxon>
        <taxon>Sphingomonadaceae</taxon>
        <taxon>Sphingopyxis</taxon>
    </lineage>
</organism>
<dbReference type="Gene3D" id="3.40.50.10420">
    <property type="entry name" value="NagB/RpiA/CoA transferase-like"/>
    <property type="match status" value="1"/>
</dbReference>
<dbReference type="GO" id="GO:0030272">
    <property type="term" value="F:5-formyltetrahydrofolate cyclo-ligase activity"/>
    <property type="evidence" value="ECO:0007669"/>
    <property type="project" value="UniProtKB-EC"/>
</dbReference>
<evidence type="ECO:0000256" key="4">
    <source>
        <dbReference type="RuleBase" id="RU361279"/>
    </source>
</evidence>
<dbReference type="PIRSF" id="PIRSF006806">
    <property type="entry name" value="FTHF_cligase"/>
    <property type="match status" value="1"/>
</dbReference>
<keyword evidence="3 4" id="KW-0067">ATP-binding</keyword>
<evidence type="ECO:0000313" key="6">
    <source>
        <dbReference type="Proteomes" id="UP001166571"/>
    </source>
</evidence>
<keyword evidence="6" id="KW-1185">Reference proteome</keyword>
<keyword evidence="4" id="KW-0479">Metal-binding</keyword>
<evidence type="ECO:0000256" key="3">
    <source>
        <dbReference type="ARBA" id="ARBA00022840"/>
    </source>
</evidence>
<gene>
    <name evidence="5" type="ORF">K5P26_07040</name>
</gene>
<sequence>MPDAPSDVAEQKQRLREKLRFRRRHFAANLDMITRMSAFRTLPAPIAALLDPNSLVGAYVAMGAEPDIVPMTADLAALALPHHASRLDEMTFRRWTAGDSLFDGPLGVQQPSDDSASAVPDLIFCPLVGFDRHGGRIGQGGGHYDRWFAAHPHALRIGIGWSVQEVDAMPLEATDMPLDAVLTEQEFIVTGERL</sequence>
<dbReference type="Proteomes" id="UP001166571">
    <property type="component" value="Unassembled WGS sequence"/>
</dbReference>
<keyword evidence="4" id="KW-0460">Magnesium</keyword>
<proteinExistence type="inferred from homology"/>
<comment type="catalytic activity">
    <reaction evidence="4">
        <text>(6S)-5-formyl-5,6,7,8-tetrahydrofolate + ATP = (6R)-5,10-methenyltetrahydrofolate + ADP + phosphate</text>
        <dbReference type="Rhea" id="RHEA:10488"/>
        <dbReference type="ChEBI" id="CHEBI:30616"/>
        <dbReference type="ChEBI" id="CHEBI:43474"/>
        <dbReference type="ChEBI" id="CHEBI:57455"/>
        <dbReference type="ChEBI" id="CHEBI:57457"/>
        <dbReference type="ChEBI" id="CHEBI:456216"/>
        <dbReference type="EC" id="6.3.3.2"/>
    </reaction>
</comment>
<accession>A0ABS7MCZ6</accession>
<dbReference type="Pfam" id="PF01812">
    <property type="entry name" value="5-FTHF_cyc-lig"/>
    <property type="match status" value="1"/>
</dbReference>
<dbReference type="RefSeq" id="WP_222136183.1">
    <property type="nucleotide sequence ID" value="NZ_JAILXK010000001.1"/>
</dbReference>
<dbReference type="EMBL" id="JAILXK010000001">
    <property type="protein sequence ID" value="MBY4636893.1"/>
    <property type="molecule type" value="Genomic_DNA"/>
</dbReference>
<protein>
    <recommendedName>
        <fullName evidence="4">5-formyltetrahydrofolate cyclo-ligase</fullName>
        <ecNumber evidence="4">6.3.3.2</ecNumber>
    </recommendedName>
</protein>
<keyword evidence="2 4" id="KW-0547">Nucleotide-binding</keyword>
<comment type="similarity">
    <text evidence="1 4">Belongs to the 5-formyltetrahydrofolate cyclo-ligase family.</text>
</comment>
<dbReference type="InterPro" id="IPR002698">
    <property type="entry name" value="FTHF_cligase"/>
</dbReference>
<dbReference type="PANTHER" id="PTHR23407">
    <property type="entry name" value="ATPASE INHIBITOR/5-FORMYLTETRAHYDROFOLATE CYCLO-LIGASE"/>
    <property type="match status" value="1"/>
</dbReference>
<evidence type="ECO:0000256" key="1">
    <source>
        <dbReference type="ARBA" id="ARBA00010638"/>
    </source>
</evidence>
<dbReference type="PANTHER" id="PTHR23407:SF1">
    <property type="entry name" value="5-FORMYLTETRAHYDROFOLATE CYCLO-LIGASE"/>
    <property type="match status" value="1"/>
</dbReference>
<dbReference type="InterPro" id="IPR037171">
    <property type="entry name" value="NagB/RpiA_transferase-like"/>
</dbReference>
<reference evidence="5" key="1">
    <citation type="submission" date="2021-08" db="EMBL/GenBank/DDBJ databases">
        <title>Sphingopyxis panaciterrulae sp. nov., isolated from the surface water of the Yellow Sea.</title>
        <authorList>
            <person name="Gao Z."/>
            <person name="Zhang D."/>
            <person name="Zhang A."/>
        </authorList>
    </citation>
    <scope>NUCLEOTIDE SEQUENCE</scope>
    <source>
        <strain evidence="5">XHP0097</strain>
    </source>
</reference>
<dbReference type="SUPFAM" id="SSF100950">
    <property type="entry name" value="NagB/RpiA/CoA transferase-like"/>
    <property type="match status" value="1"/>
</dbReference>
<evidence type="ECO:0000313" key="5">
    <source>
        <dbReference type="EMBL" id="MBY4636893.1"/>
    </source>
</evidence>
<comment type="cofactor">
    <cofactor evidence="4">
        <name>Mg(2+)</name>
        <dbReference type="ChEBI" id="CHEBI:18420"/>
    </cofactor>
</comment>
<name>A0ABS7MCZ6_9SPHN</name>
<comment type="caution">
    <text evidence="5">The sequence shown here is derived from an EMBL/GenBank/DDBJ whole genome shotgun (WGS) entry which is preliminary data.</text>
</comment>